<keyword evidence="3" id="KW-1185">Reference proteome</keyword>
<dbReference type="AlphaFoldDB" id="A0AAD7R747"/>
<evidence type="ECO:0000313" key="3">
    <source>
        <dbReference type="Proteomes" id="UP001221898"/>
    </source>
</evidence>
<comment type="caution">
    <text evidence="2">The sequence shown here is derived from an EMBL/GenBank/DDBJ whole genome shotgun (WGS) entry which is preliminary data.</text>
</comment>
<evidence type="ECO:0000313" key="2">
    <source>
        <dbReference type="EMBL" id="KAJ8367211.1"/>
    </source>
</evidence>
<protein>
    <submittedName>
        <fullName evidence="2">Uncharacterized protein</fullName>
    </submittedName>
</protein>
<organism evidence="2 3">
    <name type="scientific">Aldrovandia affinis</name>
    <dbReference type="NCBI Taxonomy" id="143900"/>
    <lineage>
        <taxon>Eukaryota</taxon>
        <taxon>Metazoa</taxon>
        <taxon>Chordata</taxon>
        <taxon>Craniata</taxon>
        <taxon>Vertebrata</taxon>
        <taxon>Euteleostomi</taxon>
        <taxon>Actinopterygii</taxon>
        <taxon>Neopterygii</taxon>
        <taxon>Teleostei</taxon>
        <taxon>Notacanthiformes</taxon>
        <taxon>Halosauridae</taxon>
        <taxon>Aldrovandia</taxon>
    </lineage>
</organism>
<name>A0AAD7R747_9TELE</name>
<dbReference type="EMBL" id="JAINUG010000495">
    <property type="protein sequence ID" value="KAJ8367211.1"/>
    <property type="molecule type" value="Genomic_DNA"/>
</dbReference>
<reference evidence="2" key="1">
    <citation type="journal article" date="2023" name="Science">
        <title>Genome structures resolve the early diversification of teleost fishes.</title>
        <authorList>
            <person name="Parey E."/>
            <person name="Louis A."/>
            <person name="Montfort J."/>
            <person name="Bouchez O."/>
            <person name="Roques C."/>
            <person name="Iampietro C."/>
            <person name="Lluch J."/>
            <person name="Castinel A."/>
            <person name="Donnadieu C."/>
            <person name="Desvignes T."/>
            <person name="Floi Bucao C."/>
            <person name="Jouanno E."/>
            <person name="Wen M."/>
            <person name="Mejri S."/>
            <person name="Dirks R."/>
            <person name="Jansen H."/>
            <person name="Henkel C."/>
            <person name="Chen W.J."/>
            <person name="Zahm M."/>
            <person name="Cabau C."/>
            <person name="Klopp C."/>
            <person name="Thompson A.W."/>
            <person name="Robinson-Rechavi M."/>
            <person name="Braasch I."/>
            <person name="Lecointre G."/>
            <person name="Bobe J."/>
            <person name="Postlethwait J.H."/>
            <person name="Berthelot C."/>
            <person name="Roest Crollius H."/>
            <person name="Guiguen Y."/>
        </authorList>
    </citation>
    <scope>NUCLEOTIDE SEQUENCE</scope>
    <source>
        <strain evidence="2">NC1722</strain>
    </source>
</reference>
<evidence type="ECO:0000256" key="1">
    <source>
        <dbReference type="SAM" id="MobiDB-lite"/>
    </source>
</evidence>
<feature type="region of interest" description="Disordered" evidence="1">
    <location>
        <begin position="34"/>
        <end position="68"/>
    </location>
</feature>
<sequence length="100" mass="10956">MNRDHTSPSSLTWVTTCAALHNVCLPAGNVLEPEDDVDGVQVPPPCPGRNEQQGQGARKRLAAQRPAPVEPEQLLHQFHSHYSNTNSVGTLPLNFCCSEW</sequence>
<dbReference type="Proteomes" id="UP001221898">
    <property type="component" value="Unassembled WGS sequence"/>
</dbReference>
<proteinExistence type="predicted"/>
<gene>
    <name evidence="2" type="ORF">AAFF_G00324240</name>
</gene>
<accession>A0AAD7R747</accession>